<keyword evidence="3" id="KW-1185">Reference proteome</keyword>
<comment type="caution">
    <text evidence="2">The sequence shown here is derived from an EMBL/GenBank/DDBJ whole genome shotgun (WGS) entry which is preliminary data.</text>
</comment>
<feature type="compositionally biased region" description="Gly residues" evidence="1">
    <location>
        <begin position="8"/>
        <end position="17"/>
    </location>
</feature>
<evidence type="ECO:0000313" key="2">
    <source>
        <dbReference type="EMBL" id="OAE21939.1"/>
    </source>
</evidence>
<name>A0A176VLU0_MARPO</name>
<proteinExistence type="predicted"/>
<reference evidence="2" key="1">
    <citation type="submission" date="2016-03" db="EMBL/GenBank/DDBJ databases">
        <title>Mechanisms controlling the formation of the plant cell surface in tip-growing cells are functionally conserved among land plants.</title>
        <authorList>
            <person name="Honkanen S."/>
            <person name="Jones V.A."/>
            <person name="Morieri G."/>
            <person name="Champion C."/>
            <person name="Hetherington A.J."/>
            <person name="Kelly S."/>
            <person name="Saint-Marcoux D."/>
            <person name="Proust H."/>
            <person name="Prescott H."/>
            <person name="Dolan L."/>
        </authorList>
    </citation>
    <scope>NUCLEOTIDE SEQUENCE [LARGE SCALE GENOMIC DNA]</scope>
    <source>
        <tissue evidence="2">Whole gametophyte</tissue>
    </source>
</reference>
<accession>A0A176VLU0</accession>
<feature type="region of interest" description="Disordered" evidence="1">
    <location>
        <begin position="1"/>
        <end position="21"/>
    </location>
</feature>
<organism evidence="2 3">
    <name type="scientific">Marchantia polymorpha subsp. ruderalis</name>
    <dbReference type="NCBI Taxonomy" id="1480154"/>
    <lineage>
        <taxon>Eukaryota</taxon>
        <taxon>Viridiplantae</taxon>
        <taxon>Streptophyta</taxon>
        <taxon>Embryophyta</taxon>
        <taxon>Marchantiophyta</taxon>
        <taxon>Marchantiopsida</taxon>
        <taxon>Marchantiidae</taxon>
        <taxon>Marchantiales</taxon>
        <taxon>Marchantiaceae</taxon>
        <taxon>Marchantia</taxon>
    </lineage>
</organism>
<dbReference type="Proteomes" id="UP000077202">
    <property type="component" value="Unassembled WGS sequence"/>
</dbReference>
<sequence length="100" mass="10739">MWSCGSGASCGGAGGSITDGTSGAGITSGVVSVASTSGETTGVPSFSPIPEFFKRVRKNYQDLRTEKLRSLQEFERKTDESLREAYTRMWRLISITHGVT</sequence>
<protein>
    <submittedName>
        <fullName evidence="2">Uncharacterized protein</fullName>
    </submittedName>
</protein>
<dbReference type="AlphaFoldDB" id="A0A176VLU0"/>
<dbReference type="EMBL" id="LVLJ01003307">
    <property type="protein sequence ID" value="OAE21939.1"/>
    <property type="molecule type" value="Genomic_DNA"/>
</dbReference>
<evidence type="ECO:0000256" key="1">
    <source>
        <dbReference type="SAM" id="MobiDB-lite"/>
    </source>
</evidence>
<gene>
    <name evidence="2" type="ORF">AXG93_242s1200</name>
</gene>
<evidence type="ECO:0000313" key="3">
    <source>
        <dbReference type="Proteomes" id="UP000077202"/>
    </source>
</evidence>